<organism evidence="2 3">
    <name type="scientific">Luteimonas cucumeris</name>
    <dbReference type="NCBI Taxonomy" id="985012"/>
    <lineage>
        <taxon>Bacteria</taxon>
        <taxon>Pseudomonadati</taxon>
        <taxon>Pseudomonadota</taxon>
        <taxon>Gammaproteobacteria</taxon>
        <taxon>Lysobacterales</taxon>
        <taxon>Lysobacteraceae</taxon>
        <taxon>Luteimonas</taxon>
    </lineage>
</organism>
<dbReference type="EMBL" id="VLKN01000001">
    <property type="protein sequence ID" value="TWI06016.1"/>
    <property type="molecule type" value="Genomic_DNA"/>
</dbReference>
<proteinExistence type="predicted"/>
<reference evidence="2 3" key="1">
    <citation type="journal article" date="2015" name="Stand. Genomic Sci.">
        <title>Genomic Encyclopedia of Bacterial and Archaeal Type Strains, Phase III: the genomes of soil and plant-associated and newly described type strains.</title>
        <authorList>
            <person name="Whitman W.B."/>
            <person name="Woyke T."/>
            <person name="Klenk H.P."/>
            <person name="Zhou Y."/>
            <person name="Lilburn T.G."/>
            <person name="Beck B.J."/>
            <person name="De Vos P."/>
            <person name="Vandamme P."/>
            <person name="Eisen J.A."/>
            <person name="Garrity G."/>
            <person name="Hugenholtz P."/>
            <person name="Kyrpides N.C."/>
        </authorList>
    </citation>
    <scope>NUCLEOTIDE SEQUENCE [LARGE SCALE GENOMIC DNA]</scope>
    <source>
        <strain evidence="2 3">CGMCC 1.10821</strain>
    </source>
</reference>
<evidence type="ECO:0000313" key="3">
    <source>
        <dbReference type="Proteomes" id="UP000315167"/>
    </source>
</evidence>
<sequence>MRALFVGGLVDNSELDLEGREPPLHYPENTGGGQPRYRLHQIGRKAEKVIYAVYGAPELSDQEVRRVAGERDYARRFEAEPQALR</sequence>
<keyword evidence="3" id="KW-1185">Reference proteome</keyword>
<evidence type="ECO:0000313" key="2">
    <source>
        <dbReference type="EMBL" id="TWI06016.1"/>
    </source>
</evidence>
<gene>
    <name evidence="2" type="ORF">IP90_00278</name>
</gene>
<accession>A0A562LEK4</accession>
<dbReference type="RefSeq" id="WP_144897824.1">
    <property type="nucleotide sequence ID" value="NZ_VLKN01000001.1"/>
</dbReference>
<dbReference type="Proteomes" id="UP000315167">
    <property type="component" value="Unassembled WGS sequence"/>
</dbReference>
<comment type="caution">
    <text evidence="2">The sequence shown here is derived from an EMBL/GenBank/DDBJ whole genome shotgun (WGS) entry which is preliminary data.</text>
</comment>
<dbReference type="AlphaFoldDB" id="A0A562LEK4"/>
<dbReference type="OrthoDB" id="6024827at2"/>
<feature type="region of interest" description="Disordered" evidence="1">
    <location>
        <begin position="16"/>
        <end position="36"/>
    </location>
</feature>
<name>A0A562LEK4_9GAMM</name>
<protein>
    <submittedName>
        <fullName evidence="2">Uncharacterized protein</fullName>
    </submittedName>
</protein>
<evidence type="ECO:0000256" key="1">
    <source>
        <dbReference type="SAM" id="MobiDB-lite"/>
    </source>
</evidence>